<dbReference type="EMBL" id="JADQDO010000017">
    <property type="protein sequence ID" value="MBF9235601.1"/>
    <property type="molecule type" value="Genomic_DNA"/>
</dbReference>
<dbReference type="GO" id="GO:0015074">
    <property type="term" value="P:DNA integration"/>
    <property type="evidence" value="ECO:0007669"/>
    <property type="project" value="UniProtKB-KW"/>
</dbReference>
<keyword evidence="2" id="KW-0229">DNA integration</keyword>
<name>A0A931BRI5_9HYPH</name>
<evidence type="ECO:0000256" key="2">
    <source>
        <dbReference type="ARBA" id="ARBA00022908"/>
    </source>
</evidence>
<keyword evidence="4" id="KW-0238">DNA-binding</keyword>
<dbReference type="PROSITE" id="PS00397">
    <property type="entry name" value="RECOMBINASES_1"/>
    <property type="match status" value="1"/>
</dbReference>
<gene>
    <name evidence="9" type="ORF">I2H38_19755</name>
</gene>
<dbReference type="GO" id="GO:0003677">
    <property type="term" value="F:DNA binding"/>
    <property type="evidence" value="ECO:0007669"/>
    <property type="project" value="UniProtKB-KW"/>
</dbReference>
<dbReference type="GO" id="GO:0000150">
    <property type="term" value="F:DNA strand exchange activity"/>
    <property type="evidence" value="ECO:0007669"/>
    <property type="project" value="UniProtKB-KW"/>
</dbReference>
<dbReference type="FunFam" id="3.40.50.1390:FF:000001">
    <property type="entry name" value="DNA recombinase"/>
    <property type="match status" value="1"/>
</dbReference>
<dbReference type="PROSITE" id="PS51736">
    <property type="entry name" value="RECOMBINASES_3"/>
    <property type="match status" value="1"/>
</dbReference>
<dbReference type="AlphaFoldDB" id="A0A931BRI5"/>
<keyword evidence="5" id="KW-0233">DNA recombination</keyword>
<evidence type="ECO:0000313" key="10">
    <source>
        <dbReference type="Proteomes" id="UP000599312"/>
    </source>
</evidence>
<dbReference type="PANTHER" id="PTHR30461">
    <property type="entry name" value="DNA-INVERTASE FROM LAMBDOID PROPHAGE"/>
    <property type="match status" value="1"/>
</dbReference>
<evidence type="ECO:0000256" key="3">
    <source>
        <dbReference type="ARBA" id="ARBA00023100"/>
    </source>
</evidence>
<dbReference type="CDD" id="cd03768">
    <property type="entry name" value="SR_ResInv"/>
    <property type="match status" value="1"/>
</dbReference>
<evidence type="ECO:0000256" key="6">
    <source>
        <dbReference type="PIRSR" id="PIRSR606118-50"/>
    </source>
</evidence>
<dbReference type="InterPro" id="IPR036162">
    <property type="entry name" value="Resolvase-like_N_sf"/>
</dbReference>
<dbReference type="Gene3D" id="3.40.50.1390">
    <property type="entry name" value="Resolvase, N-terminal catalytic domain"/>
    <property type="match status" value="1"/>
</dbReference>
<keyword evidence="10" id="KW-1185">Reference proteome</keyword>
<dbReference type="InterPro" id="IPR050639">
    <property type="entry name" value="SSR_resolvase"/>
</dbReference>
<evidence type="ECO:0000256" key="1">
    <source>
        <dbReference type="ARBA" id="ARBA00009913"/>
    </source>
</evidence>
<dbReference type="SMART" id="SM00857">
    <property type="entry name" value="Resolvase"/>
    <property type="match status" value="1"/>
</dbReference>
<evidence type="ECO:0000259" key="8">
    <source>
        <dbReference type="PROSITE" id="PS51736"/>
    </source>
</evidence>
<protein>
    <submittedName>
        <fullName evidence="9">Recombinase family protein</fullName>
    </submittedName>
</protein>
<evidence type="ECO:0000256" key="4">
    <source>
        <dbReference type="ARBA" id="ARBA00023125"/>
    </source>
</evidence>
<dbReference type="InterPro" id="IPR006119">
    <property type="entry name" value="Resolv_N"/>
</dbReference>
<dbReference type="InterPro" id="IPR006118">
    <property type="entry name" value="Recombinase_CS"/>
</dbReference>
<sequence length="194" mass="21252">MLIGYARVSTMDQDPALQIDALTAAGCERIFQETASGAKQDRPQLAGALSYLRPGDTLVVWKFDRLARSTRQLIETMEDLKTRGIGLRSLTEQIDTSTPGGALVYTIFSAVAQFERDMIRERTNAGLIAARARGRQGGRPEALSEVDKGTILLLLQQTDRPFSDIAPQFNVTVSTLARHFPGGRAKYRVGPTTV</sequence>
<keyword evidence="3" id="KW-0230">DNA invertase</keyword>
<feature type="domain" description="Resolvase/invertase-type recombinase catalytic" evidence="8">
    <location>
        <begin position="1"/>
        <end position="134"/>
    </location>
</feature>
<organism evidence="9 10">
    <name type="scientific">Microvirga alba</name>
    <dbReference type="NCBI Taxonomy" id="2791025"/>
    <lineage>
        <taxon>Bacteria</taxon>
        <taxon>Pseudomonadati</taxon>
        <taxon>Pseudomonadota</taxon>
        <taxon>Alphaproteobacteria</taxon>
        <taxon>Hyphomicrobiales</taxon>
        <taxon>Methylobacteriaceae</taxon>
        <taxon>Microvirga</taxon>
    </lineage>
</organism>
<evidence type="ECO:0000256" key="7">
    <source>
        <dbReference type="PROSITE-ProRule" id="PRU10137"/>
    </source>
</evidence>
<dbReference type="PANTHER" id="PTHR30461:SF2">
    <property type="entry name" value="SERINE RECOMBINASE PINE-RELATED"/>
    <property type="match status" value="1"/>
</dbReference>
<feature type="active site" description="O-(5'-phospho-DNA)-serine intermediate" evidence="6 7">
    <location>
        <position position="9"/>
    </location>
</feature>
<dbReference type="Proteomes" id="UP000599312">
    <property type="component" value="Unassembled WGS sequence"/>
</dbReference>
<evidence type="ECO:0000313" key="9">
    <source>
        <dbReference type="EMBL" id="MBF9235601.1"/>
    </source>
</evidence>
<comment type="caution">
    <text evidence="9">The sequence shown here is derived from an EMBL/GenBank/DDBJ whole genome shotgun (WGS) entry which is preliminary data.</text>
</comment>
<reference evidence="9" key="1">
    <citation type="submission" date="2020-11" db="EMBL/GenBank/DDBJ databases">
        <authorList>
            <person name="Kim M.K."/>
        </authorList>
    </citation>
    <scope>NUCLEOTIDE SEQUENCE</scope>
    <source>
        <strain evidence="9">BT350</strain>
    </source>
</reference>
<evidence type="ECO:0000256" key="5">
    <source>
        <dbReference type="ARBA" id="ARBA00023172"/>
    </source>
</evidence>
<accession>A0A931BRI5</accession>
<dbReference type="Pfam" id="PF00239">
    <property type="entry name" value="Resolvase"/>
    <property type="match status" value="1"/>
</dbReference>
<proteinExistence type="inferred from homology"/>
<dbReference type="RefSeq" id="WP_196273597.1">
    <property type="nucleotide sequence ID" value="NZ_JADQDO010000017.1"/>
</dbReference>
<dbReference type="SUPFAM" id="SSF53041">
    <property type="entry name" value="Resolvase-like"/>
    <property type="match status" value="1"/>
</dbReference>
<comment type="similarity">
    <text evidence="1">Belongs to the site-specific recombinase resolvase family.</text>
</comment>